<dbReference type="Proteomes" id="UP001383192">
    <property type="component" value="Unassembled WGS sequence"/>
</dbReference>
<dbReference type="EMBL" id="JAYKXP010000013">
    <property type="protein sequence ID" value="KAK7051298.1"/>
    <property type="molecule type" value="Genomic_DNA"/>
</dbReference>
<dbReference type="AlphaFoldDB" id="A0AAW0DHG8"/>
<evidence type="ECO:0008006" key="3">
    <source>
        <dbReference type="Google" id="ProtNLM"/>
    </source>
</evidence>
<comment type="caution">
    <text evidence="1">The sequence shown here is derived from an EMBL/GenBank/DDBJ whole genome shotgun (WGS) entry which is preliminary data.</text>
</comment>
<protein>
    <recommendedName>
        <fullName evidence="3">F-box domain-containing protein</fullName>
    </recommendedName>
</protein>
<keyword evidence="2" id="KW-1185">Reference proteome</keyword>
<reference evidence="1 2" key="1">
    <citation type="submission" date="2024-01" db="EMBL/GenBank/DDBJ databases">
        <title>A draft genome for a cacao thread blight-causing isolate of Paramarasmius palmivorus.</title>
        <authorList>
            <person name="Baruah I.K."/>
            <person name="Bukari Y."/>
            <person name="Amoako-Attah I."/>
            <person name="Meinhardt L.W."/>
            <person name="Bailey B.A."/>
            <person name="Cohen S.P."/>
        </authorList>
    </citation>
    <scope>NUCLEOTIDE SEQUENCE [LARGE SCALE GENOMIC DNA]</scope>
    <source>
        <strain evidence="1 2">GH-12</strain>
    </source>
</reference>
<proteinExistence type="predicted"/>
<evidence type="ECO:0000313" key="2">
    <source>
        <dbReference type="Proteomes" id="UP001383192"/>
    </source>
</evidence>
<dbReference type="Gene3D" id="1.20.1280.50">
    <property type="match status" value="1"/>
</dbReference>
<organism evidence="1 2">
    <name type="scientific">Paramarasmius palmivorus</name>
    <dbReference type="NCBI Taxonomy" id="297713"/>
    <lineage>
        <taxon>Eukaryota</taxon>
        <taxon>Fungi</taxon>
        <taxon>Dikarya</taxon>
        <taxon>Basidiomycota</taxon>
        <taxon>Agaricomycotina</taxon>
        <taxon>Agaricomycetes</taxon>
        <taxon>Agaricomycetidae</taxon>
        <taxon>Agaricales</taxon>
        <taxon>Marasmiineae</taxon>
        <taxon>Marasmiaceae</taxon>
        <taxon>Paramarasmius</taxon>
    </lineage>
</organism>
<sequence length="326" mass="37273">MVVEIRTPSANVENLTQTNDILSATDRVAYTHEFLTVKNRLVHVRREISEATERIRTLQEEELHLVCYSETYKRILHPIRQLSDQILREIFLACLEQHDILTPIRKHDLPSDSLDPTKAPWTLGQVCRRWRRVALSSPSLWTFIRVRISEPLLSSTSIQKTSRMANQLASRLRRSGNLPLTLDIAIPSSGIFSPNPNHPLLFALYSHSSRWAAVRLEITMNNVDVFTCMSSMVKAETPILHTIVLDLKGQLSEDGVIDAFEFAPCLQHVTLCYRLKRDGVKKEKGAEDDDDMGLRIVLKMPWTQIKQFRRLALEDNQTTITCGPLP</sequence>
<gene>
    <name evidence="1" type="ORF">VNI00_004798</name>
</gene>
<name>A0AAW0DHG8_9AGAR</name>
<accession>A0AAW0DHG8</accession>
<evidence type="ECO:0000313" key="1">
    <source>
        <dbReference type="EMBL" id="KAK7051298.1"/>
    </source>
</evidence>
<dbReference type="InterPro" id="IPR036047">
    <property type="entry name" value="F-box-like_dom_sf"/>
</dbReference>
<dbReference type="SUPFAM" id="SSF81383">
    <property type="entry name" value="F-box domain"/>
    <property type="match status" value="1"/>
</dbReference>